<organism evidence="3 4">
    <name type="scientific">Hymenobacter crusticola</name>
    <dbReference type="NCBI Taxonomy" id="1770526"/>
    <lineage>
        <taxon>Bacteria</taxon>
        <taxon>Pseudomonadati</taxon>
        <taxon>Bacteroidota</taxon>
        <taxon>Cytophagia</taxon>
        <taxon>Cytophagales</taxon>
        <taxon>Hymenobacteraceae</taxon>
        <taxon>Hymenobacter</taxon>
    </lineage>
</organism>
<name>A0A243W7G2_9BACT</name>
<keyword evidence="1" id="KW-0472">Membrane</keyword>
<keyword evidence="4" id="KW-1185">Reference proteome</keyword>
<feature type="transmembrane region" description="Helical" evidence="1">
    <location>
        <begin position="157"/>
        <end position="177"/>
    </location>
</feature>
<dbReference type="PANTHER" id="PTHR40057:SF1">
    <property type="entry name" value="SLR1162 PROTEIN"/>
    <property type="match status" value="1"/>
</dbReference>
<sequence length="197" mass="21399">MQSPSSTTSSPQAITHVKWQVKPGAEAALEEVAQATLQAASTFPGYTGGNLLQPAPGAASDEWQLLVQFATPAQLRAWQTSALCRSWKAQSDALTEGAARVERINGLEGWFTHSGSEAWAPPKWKIALVTMLGIYPTIMLVPKLLEPLVGSWVPWLHSLAVTSVVMVLMTWLVMPVLTHLFNRWLHAPQAAPATPNK</sequence>
<dbReference type="EMBL" id="MTSE01000021">
    <property type="protein sequence ID" value="OUJ70592.1"/>
    <property type="molecule type" value="Genomic_DNA"/>
</dbReference>
<dbReference type="PANTHER" id="PTHR40057">
    <property type="entry name" value="SLR1162 PROTEIN"/>
    <property type="match status" value="1"/>
</dbReference>
<evidence type="ECO:0000313" key="3">
    <source>
        <dbReference type="EMBL" id="OUJ70592.1"/>
    </source>
</evidence>
<accession>A0A243W7G2</accession>
<evidence type="ECO:0000313" key="4">
    <source>
        <dbReference type="Proteomes" id="UP000194873"/>
    </source>
</evidence>
<evidence type="ECO:0000259" key="2">
    <source>
        <dbReference type="Pfam" id="PF03992"/>
    </source>
</evidence>
<keyword evidence="1" id="KW-1133">Transmembrane helix</keyword>
<dbReference type="AlphaFoldDB" id="A0A243W7G2"/>
<feature type="transmembrane region" description="Helical" evidence="1">
    <location>
        <begin position="126"/>
        <end position="145"/>
    </location>
</feature>
<dbReference type="InterPro" id="IPR038762">
    <property type="entry name" value="ABM_predict"/>
</dbReference>
<comment type="caution">
    <text evidence="3">The sequence shown here is derived from an EMBL/GenBank/DDBJ whole genome shotgun (WGS) entry which is preliminary data.</text>
</comment>
<dbReference type="OrthoDB" id="1494254at2"/>
<dbReference type="RefSeq" id="WP_086596633.1">
    <property type="nucleotide sequence ID" value="NZ_MTSE01000021.1"/>
</dbReference>
<reference evidence="3 4" key="1">
    <citation type="submission" date="2017-01" db="EMBL/GenBank/DDBJ databases">
        <title>A new Hymenobacter.</title>
        <authorList>
            <person name="Liang Y."/>
            <person name="Feng F."/>
        </authorList>
    </citation>
    <scope>NUCLEOTIDE SEQUENCE [LARGE SCALE GENOMIC DNA]</scope>
    <source>
        <strain evidence="3">MIMBbqt21</strain>
    </source>
</reference>
<proteinExistence type="predicted"/>
<gene>
    <name evidence="3" type="ORF">BXP70_23880</name>
</gene>
<dbReference type="Proteomes" id="UP000194873">
    <property type="component" value="Unassembled WGS sequence"/>
</dbReference>
<dbReference type="SUPFAM" id="SSF54909">
    <property type="entry name" value="Dimeric alpha+beta barrel"/>
    <property type="match status" value="1"/>
</dbReference>
<feature type="domain" description="ABM" evidence="2">
    <location>
        <begin position="16"/>
        <end position="89"/>
    </location>
</feature>
<dbReference type="InterPro" id="IPR011008">
    <property type="entry name" value="Dimeric_a/b-barrel"/>
</dbReference>
<dbReference type="InterPro" id="IPR007138">
    <property type="entry name" value="ABM_dom"/>
</dbReference>
<dbReference type="Pfam" id="PF03992">
    <property type="entry name" value="ABM"/>
    <property type="match status" value="1"/>
</dbReference>
<dbReference type="Gene3D" id="3.30.70.100">
    <property type="match status" value="1"/>
</dbReference>
<evidence type="ECO:0000256" key="1">
    <source>
        <dbReference type="SAM" id="Phobius"/>
    </source>
</evidence>
<protein>
    <recommendedName>
        <fullName evidence="2">ABM domain-containing protein</fullName>
    </recommendedName>
</protein>
<keyword evidence="1" id="KW-0812">Transmembrane</keyword>